<dbReference type="AlphaFoldDB" id="A0A9I9CRN6"/>
<proteinExistence type="predicted"/>
<feature type="region of interest" description="Disordered" evidence="1">
    <location>
        <begin position="25"/>
        <end position="50"/>
    </location>
</feature>
<reference evidence="2" key="1">
    <citation type="submission" date="2023-03" db="UniProtKB">
        <authorList>
            <consortium name="EnsemblPlants"/>
        </authorList>
    </citation>
    <scope>IDENTIFICATION</scope>
</reference>
<dbReference type="Gramene" id="MELO3C007435.2.1">
    <property type="protein sequence ID" value="MELO3C007435.2.1"/>
    <property type="gene ID" value="MELO3C007435.2"/>
</dbReference>
<name>A0A9I9CRN6_CUCME</name>
<feature type="compositionally biased region" description="Acidic residues" evidence="1">
    <location>
        <begin position="25"/>
        <end position="36"/>
    </location>
</feature>
<dbReference type="EnsemblPlants" id="MELO3C007435.2.1">
    <property type="protein sequence ID" value="MELO3C007435.2.1"/>
    <property type="gene ID" value="MELO3C007435.2"/>
</dbReference>
<evidence type="ECO:0000256" key="1">
    <source>
        <dbReference type="SAM" id="MobiDB-lite"/>
    </source>
</evidence>
<accession>A0A9I9CRN6</accession>
<protein>
    <submittedName>
        <fullName evidence="2">Uncharacterized protein</fullName>
    </submittedName>
</protein>
<evidence type="ECO:0000313" key="2">
    <source>
        <dbReference type="EnsemblPlants" id="MELO3C007435.2.1"/>
    </source>
</evidence>
<sequence length="50" mass="5976">MERSCRTLTAPRFQGVSSLQIQLIEEDEEEEEEEEEMRGNRVGKEMERME</sequence>
<feature type="compositionally biased region" description="Basic and acidic residues" evidence="1">
    <location>
        <begin position="37"/>
        <end position="50"/>
    </location>
</feature>
<organism evidence="2">
    <name type="scientific">Cucumis melo</name>
    <name type="common">Muskmelon</name>
    <dbReference type="NCBI Taxonomy" id="3656"/>
    <lineage>
        <taxon>Eukaryota</taxon>
        <taxon>Viridiplantae</taxon>
        <taxon>Streptophyta</taxon>
        <taxon>Embryophyta</taxon>
        <taxon>Tracheophyta</taxon>
        <taxon>Spermatophyta</taxon>
        <taxon>Magnoliopsida</taxon>
        <taxon>eudicotyledons</taxon>
        <taxon>Gunneridae</taxon>
        <taxon>Pentapetalae</taxon>
        <taxon>rosids</taxon>
        <taxon>fabids</taxon>
        <taxon>Cucurbitales</taxon>
        <taxon>Cucurbitaceae</taxon>
        <taxon>Benincaseae</taxon>
        <taxon>Cucumis</taxon>
    </lineage>
</organism>